<dbReference type="InterPro" id="IPR052929">
    <property type="entry name" value="RNase_H-like_EbsB-rel"/>
</dbReference>
<proteinExistence type="predicted"/>
<dbReference type="InterPro" id="IPR044730">
    <property type="entry name" value="RNase_H-like_dom_plant"/>
</dbReference>
<protein>
    <recommendedName>
        <fullName evidence="1">RNase H type-1 domain-containing protein</fullName>
    </recommendedName>
</protein>
<dbReference type="PANTHER" id="PTHR47074:SF76">
    <property type="entry name" value="RNASE H TYPE-1 DOMAIN-CONTAINING PROTEIN"/>
    <property type="match status" value="1"/>
</dbReference>
<dbReference type="Proteomes" id="UP001231189">
    <property type="component" value="Unassembled WGS sequence"/>
</dbReference>
<accession>A0AAD8S2Z4</accession>
<dbReference type="SUPFAM" id="SSF53098">
    <property type="entry name" value="Ribonuclease H-like"/>
    <property type="match status" value="1"/>
</dbReference>
<dbReference type="PANTHER" id="PTHR47074">
    <property type="entry name" value="BNAC02G40300D PROTEIN"/>
    <property type="match status" value="1"/>
</dbReference>
<evidence type="ECO:0000259" key="1">
    <source>
        <dbReference type="Pfam" id="PF13456"/>
    </source>
</evidence>
<dbReference type="GO" id="GO:0004523">
    <property type="term" value="F:RNA-DNA hybrid ribonuclease activity"/>
    <property type="evidence" value="ECO:0007669"/>
    <property type="project" value="InterPro"/>
</dbReference>
<dbReference type="InterPro" id="IPR036397">
    <property type="entry name" value="RNaseH_sf"/>
</dbReference>
<organism evidence="2 3">
    <name type="scientific">Lolium multiflorum</name>
    <name type="common">Italian ryegrass</name>
    <name type="synonym">Lolium perenne subsp. multiflorum</name>
    <dbReference type="NCBI Taxonomy" id="4521"/>
    <lineage>
        <taxon>Eukaryota</taxon>
        <taxon>Viridiplantae</taxon>
        <taxon>Streptophyta</taxon>
        <taxon>Embryophyta</taxon>
        <taxon>Tracheophyta</taxon>
        <taxon>Spermatophyta</taxon>
        <taxon>Magnoliopsida</taxon>
        <taxon>Liliopsida</taxon>
        <taxon>Poales</taxon>
        <taxon>Poaceae</taxon>
        <taxon>BOP clade</taxon>
        <taxon>Pooideae</taxon>
        <taxon>Poodae</taxon>
        <taxon>Poeae</taxon>
        <taxon>Poeae Chloroplast Group 2 (Poeae type)</taxon>
        <taxon>Loliodinae</taxon>
        <taxon>Loliinae</taxon>
        <taxon>Lolium</taxon>
    </lineage>
</organism>
<feature type="domain" description="RNase H type-1" evidence="1">
    <location>
        <begin position="364"/>
        <end position="438"/>
    </location>
</feature>
<dbReference type="CDD" id="cd06222">
    <property type="entry name" value="RNase_H_like"/>
    <property type="match status" value="1"/>
</dbReference>
<sequence length="480" mass="54203">MILHRKRLDRRTLNEMTRIEKKTMLERLPSRPYIPERIVVNRVQPLRICPQAPGLSHLLFADDTLLFFKANQEQAEEVLQILDTFAMATGQLINRAKCSVMFGDSCPEERKIAIRAALQVREDAFEDKYLGLPTPAGRMHRGRFQNLQGKLTKRILQWDDGLLSSAAKEILIKAVGQSIPTYLMGVFKLPFSPGKTYIAIRLAQRAGHRMALVPSGRQCGGALLLLRCPVATALRKAMEDPWPIPALEEVKNTGSEWLLQLLMEHEEPVRAMILMTFWRIWHVRNEIVHLKPAPSIESSKRFLCSYIDSILSIKEDPYADVVKGKMVVQAHGWRKSKEHTQENKRDAKVQSKWQLPSPGWVKLNVDGSFMQQDGDGAAGMVLRDDRGEIIFSSCRYLSTCSSALEAELAATMEGIALAKQWSNAPLIVETDASEVIRLDERSIEASEIWRSGKRGVRVFSTIVLENFHLLVAAASRPGQF</sequence>
<dbReference type="InterPro" id="IPR002156">
    <property type="entry name" value="RNaseH_domain"/>
</dbReference>
<keyword evidence="3" id="KW-1185">Reference proteome</keyword>
<reference evidence="2" key="1">
    <citation type="submission" date="2023-07" db="EMBL/GenBank/DDBJ databases">
        <title>A chromosome-level genome assembly of Lolium multiflorum.</title>
        <authorList>
            <person name="Chen Y."/>
            <person name="Copetti D."/>
            <person name="Kolliker R."/>
            <person name="Studer B."/>
        </authorList>
    </citation>
    <scope>NUCLEOTIDE SEQUENCE</scope>
    <source>
        <strain evidence="2">02402/16</strain>
        <tissue evidence="2">Leaf</tissue>
    </source>
</reference>
<dbReference type="AlphaFoldDB" id="A0AAD8S2Z4"/>
<name>A0AAD8S2Z4_LOLMU</name>
<gene>
    <name evidence="2" type="ORF">QYE76_062139</name>
</gene>
<dbReference type="GO" id="GO:0003676">
    <property type="term" value="F:nucleic acid binding"/>
    <property type="evidence" value="ECO:0007669"/>
    <property type="project" value="InterPro"/>
</dbReference>
<dbReference type="Pfam" id="PF13456">
    <property type="entry name" value="RVT_3"/>
    <property type="match status" value="1"/>
</dbReference>
<evidence type="ECO:0000313" key="2">
    <source>
        <dbReference type="EMBL" id="KAK1644334.1"/>
    </source>
</evidence>
<dbReference type="Gene3D" id="3.30.420.10">
    <property type="entry name" value="Ribonuclease H-like superfamily/Ribonuclease H"/>
    <property type="match status" value="1"/>
</dbReference>
<dbReference type="InterPro" id="IPR012337">
    <property type="entry name" value="RNaseH-like_sf"/>
</dbReference>
<evidence type="ECO:0000313" key="3">
    <source>
        <dbReference type="Proteomes" id="UP001231189"/>
    </source>
</evidence>
<dbReference type="EMBL" id="JAUUTY010000004">
    <property type="protein sequence ID" value="KAK1644334.1"/>
    <property type="molecule type" value="Genomic_DNA"/>
</dbReference>
<comment type="caution">
    <text evidence="2">The sequence shown here is derived from an EMBL/GenBank/DDBJ whole genome shotgun (WGS) entry which is preliminary data.</text>
</comment>